<dbReference type="AlphaFoldDB" id="A0A562VC51"/>
<keyword evidence="1" id="KW-0812">Transmembrane</keyword>
<dbReference type="RefSeq" id="WP_147133989.1">
    <property type="nucleotide sequence ID" value="NZ_BAABIJ010000001.1"/>
</dbReference>
<feature type="transmembrane region" description="Helical" evidence="1">
    <location>
        <begin position="12"/>
        <end position="34"/>
    </location>
</feature>
<gene>
    <name evidence="2" type="ORF">LX16_1094</name>
</gene>
<name>A0A562VC51_9ACTN</name>
<organism evidence="2 3">
    <name type="scientific">Stackebrandtia albiflava</name>
    <dbReference type="NCBI Taxonomy" id="406432"/>
    <lineage>
        <taxon>Bacteria</taxon>
        <taxon>Bacillati</taxon>
        <taxon>Actinomycetota</taxon>
        <taxon>Actinomycetes</taxon>
        <taxon>Glycomycetales</taxon>
        <taxon>Glycomycetaceae</taxon>
        <taxon>Stackebrandtia</taxon>
    </lineage>
</organism>
<feature type="transmembrane region" description="Helical" evidence="1">
    <location>
        <begin position="46"/>
        <end position="65"/>
    </location>
</feature>
<sequence>MVDGAASRGRGRFLNVAVWVTVAGVLCAVAAAVSTTVGGMEGVVRAVGFTAMVCAVVSGAGAVMHSLNGAKALYATAAVATFIAGSTFFGMSFSA</sequence>
<evidence type="ECO:0000313" key="2">
    <source>
        <dbReference type="EMBL" id="TWJ15391.1"/>
    </source>
</evidence>
<accession>A0A562VC51</accession>
<evidence type="ECO:0000313" key="3">
    <source>
        <dbReference type="Proteomes" id="UP000321617"/>
    </source>
</evidence>
<reference evidence="2 3" key="1">
    <citation type="journal article" date="2013" name="Stand. Genomic Sci.">
        <title>Genomic Encyclopedia of Type Strains, Phase I: The one thousand microbial genomes (KMG-I) project.</title>
        <authorList>
            <person name="Kyrpides N.C."/>
            <person name="Woyke T."/>
            <person name="Eisen J.A."/>
            <person name="Garrity G."/>
            <person name="Lilburn T.G."/>
            <person name="Beck B.J."/>
            <person name="Whitman W.B."/>
            <person name="Hugenholtz P."/>
            <person name="Klenk H.P."/>
        </authorList>
    </citation>
    <scope>NUCLEOTIDE SEQUENCE [LARGE SCALE GENOMIC DNA]</scope>
    <source>
        <strain evidence="2 3">DSM 45044</strain>
    </source>
</reference>
<keyword evidence="1" id="KW-0472">Membrane</keyword>
<keyword evidence="3" id="KW-1185">Reference proteome</keyword>
<evidence type="ECO:0000256" key="1">
    <source>
        <dbReference type="SAM" id="Phobius"/>
    </source>
</evidence>
<proteinExistence type="predicted"/>
<protein>
    <submittedName>
        <fullName evidence="2">Uncharacterized protein</fullName>
    </submittedName>
</protein>
<comment type="caution">
    <text evidence="2">The sequence shown here is derived from an EMBL/GenBank/DDBJ whole genome shotgun (WGS) entry which is preliminary data.</text>
</comment>
<keyword evidence="1" id="KW-1133">Transmembrane helix</keyword>
<feature type="transmembrane region" description="Helical" evidence="1">
    <location>
        <begin position="72"/>
        <end position="93"/>
    </location>
</feature>
<dbReference type="Proteomes" id="UP000321617">
    <property type="component" value="Unassembled WGS sequence"/>
</dbReference>
<dbReference type="EMBL" id="VLLL01000005">
    <property type="protein sequence ID" value="TWJ15391.1"/>
    <property type="molecule type" value="Genomic_DNA"/>
</dbReference>